<dbReference type="AlphaFoldDB" id="A0A4C1YUL7"/>
<dbReference type="Proteomes" id="UP000299102">
    <property type="component" value="Unassembled WGS sequence"/>
</dbReference>
<comment type="caution">
    <text evidence="1">The sequence shown here is derived from an EMBL/GenBank/DDBJ whole genome shotgun (WGS) entry which is preliminary data.</text>
</comment>
<gene>
    <name evidence="1" type="ORF">EVAR_100068_1</name>
</gene>
<evidence type="ECO:0000313" key="2">
    <source>
        <dbReference type="Proteomes" id="UP000299102"/>
    </source>
</evidence>
<organism evidence="1 2">
    <name type="scientific">Eumeta variegata</name>
    <name type="common">Bagworm moth</name>
    <name type="synonym">Eumeta japonica</name>
    <dbReference type="NCBI Taxonomy" id="151549"/>
    <lineage>
        <taxon>Eukaryota</taxon>
        <taxon>Metazoa</taxon>
        <taxon>Ecdysozoa</taxon>
        <taxon>Arthropoda</taxon>
        <taxon>Hexapoda</taxon>
        <taxon>Insecta</taxon>
        <taxon>Pterygota</taxon>
        <taxon>Neoptera</taxon>
        <taxon>Endopterygota</taxon>
        <taxon>Lepidoptera</taxon>
        <taxon>Glossata</taxon>
        <taxon>Ditrysia</taxon>
        <taxon>Tineoidea</taxon>
        <taxon>Psychidae</taxon>
        <taxon>Oiketicinae</taxon>
        <taxon>Eumeta</taxon>
    </lineage>
</organism>
<protein>
    <recommendedName>
        <fullName evidence="3">Reverse transcriptase domain-containing protein</fullName>
    </recommendedName>
</protein>
<proteinExistence type="predicted"/>
<name>A0A4C1YUL7_EUMVA</name>
<evidence type="ECO:0008006" key="3">
    <source>
        <dbReference type="Google" id="ProtNLM"/>
    </source>
</evidence>
<accession>A0A4C1YUL7</accession>
<keyword evidence="2" id="KW-1185">Reference proteome</keyword>
<dbReference type="OrthoDB" id="8775810at2759"/>
<dbReference type="EMBL" id="BGZK01001450">
    <property type="protein sequence ID" value="GBP80191.1"/>
    <property type="molecule type" value="Genomic_DNA"/>
</dbReference>
<feature type="non-terminal residue" evidence="1">
    <location>
        <position position="217"/>
    </location>
</feature>
<sequence>MLESAGDGRCHPIDDSQLWGNYRLQPRSFQLEIVSLNLITLCSRAPPKLVRRMILPIDAGSIVREPATVNDSASRLRDRKRCEGLEVPANTGHCDPYTGARACVTVNGAYTDWSDIRRGVRQGCVASPRLFNLYMDSCLYDLKEYEYGLRTDELINAVRCDRCVVCVEPFRKIDIETVMVGPRSAPAQVAAPLTTVAPMGHSVRTDDLNVLSEARSE</sequence>
<evidence type="ECO:0000313" key="1">
    <source>
        <dbReference type="EMBL" id="GBP80191.1"/>
    </source>
</evidence>
<reference evidence="1 2" key="1">
    <citation type="journal article" date="2019" name="Commun. Biol.">
        <title>The bagworm genome reveals a unique fibroin gene that provides high tensile strength.</title>
        <authorList>
            <person name="Kono N."/>
            <person name="Nakamura H."/>
            <person name="Ohtoshi R."/>
            <person name="Tomita M."/>
            <person name="Numata K."/>
            <person name="Arakawa K."/>
        </authorList>
    </citation>
    <scope>NUCLEOTIDE SEQUENCE [LARGE SCALE GENOMIC DNA]</scope>
</reference>